<comment type="caution">
    <text evidence="2">The sequence shown here is derived from an EMBL/GenBank/DDBJ whole genome shotgun (WGS) entry which is preliminary data.</text>
</comment>
<dbReference type="EMBL" id="CAJOBD010003448">
    <property type="protein sequence ID" value="CAF3948986.1"/>
    <property type="molecule type" value="Genomic_DNA"/>
</dbReference>
<dbReference type="EMBL" id="CAJNOT010003473">
    <property type="protein sequence ID" value="CAF1385786.1"/>
    <property type="molecule type" value="Genomic_DNA"/>
</dbReference>
<gene>
    <name evidence="2" type="ORF">JBS370_LOCUS23423</name>
    <name evidence="1" type="ORF">ZHD862_LOCUS32359</name>
</gene>
<evidence type="ECO:0000313" key="3">
    <source>
        <dbReference type="Proteomes" id="UP000663836"/>
    </source>
</evidence>
<protein>
    <submittedName>
        <fullName evidence="2">Uncharacterized protein</fullName>
    </submittedName>
</protein>
<organism evidence="2 3">
    <name type="scientific">Rotaria sordida</name>
    <dbReference type="NCBI Taxonomy" id="392033"/>
    <lineage>
        <taxon>Eukaryota</taxon>
        <taxon>Metazoa</taxon>
        <taxon>Spiralia</taxon>
        <taxon>Gnathifera</taxon>
        <taxon>Rotifera</taxon>
        <taxon>Eurotatoria</taxon>
        <taxon>Bdelloidea</taxon>
        <taxon>Philodinida</taxon>
        <taxon>Philodinidae</taxon>
        <taxon>Rotaria</taxon>
    </lineage>
</organism>
<evidence type="ECO:0000313" key="2">
    <source>
        <dbReference type="EMBL" id="CAF3948986.1"/>
    </source>
</evidence>
<name>A0A819KG48_9BILA</name>
<reference evidence="2" key="1">
    <citation type="submission" date="2021-02" db="EMBL/GenBank/DDBJ databases">
        <authorList>
            <person name="Nowell W R."/>
        </authorList>
    </citation>
    <scope>NUCLEOTIDE SEQUENCE</scope>
</reference>
<accession>A0A819KG48</accession>
<proteinExistence type="predicted"/>
<evidence type="ECO:0000313" key="1">
    <source>
        <dbReference type="EMBL" id="CAF1385786.1"/>
    </source>
</evidence>
<dbReference type="Proteomes" id="UP000663864">
    <property type="component" value="Unassembled WGS sequence"/>
</dbReference>
<sequence>MSSKKDNSHVDGSSNKIGQRFYTSVWELPKIAHIQKDTTITNTCDASETNEEEEEVSTHQKITITKFDAMKIFHDYTILYIGDPLIRTLYHDLIKLLSNGTLLDVKEVQKQNGEYIPIKNENSLKLGRQIGMNDYQDIRRFDQSESGTTCIYIHLPTIMNHTAQTNIDFLNRLKNLHIDLVIFSSYYMDMN</sequence>
<dbReference type="Proteomes" id="UP000663836">
    <property type="component" value="Unassembled WGS sequence"/>
</dbReference>
<dbReference type="AlphaFoldDB" id="A0A819KG48"/>